<reference evidence="2 3" key="1">
    <citation type="submission" date="2020-04" db="EMBL/GenBank/DDBJ databases">
        <title>Perkinsus olseni comparative genomics.</title>
        <authorList>
            <person name="Bogema D.R."/>
        </authorList>
    </citation>
    <scope>NUCLEOTIDE SEQUENCE [LARGE SCALE GENOMIC DNA]</scope>
    <source>
        <strain evidence="2">ATCC PRA-205</strain>
    </source>
</reference>
<feature type="region of interest" description="Disordered" evidence="1">
    <location>
        <begin position="40"/>
        <end position="74"/>
    </location>
</feature>
<evidence type="ECO:0000256" key="1">
    <source>
        <dbReference type="SAM" id="MobiDB-lite"/>
    </source>
</evidence>
<organism evidence="2 3">
    <name type="scientific">Perkinsus olseni</name>
    <name type="common">Perkinsus atlanticus</name>
    <dbReference type="NCBI Taxonomy" id="32597"/>
    <lineage>
        <taxon>Eukaryota</taxon>
        <taxon>Sar</taxon>
        <taxon>Alveolata</taxon>
        <taxon>Perkinsozoa</taxon>
        <taxon>Perkinsea</taxon>
        <taxon>Perkinsida</taxon>
        <taxon>Perkinsidae</taxon>
        <taxon>Perkinsus</taxon>
    </lineage>
</organism>
<proteinExistence type="predicted"/>
<dbReference type="Proteomes" id="UP000574390">
    <property type="component" value="Unassembled WGS sequence"/>
</dbReference>
<dbReference type="EMBL" id="JABANM010003138">
    <property type="protein sequence ID" value="KAF4751364.1"/>
    <property type="molecule type" value="Genomic_DNA"/>
</dbReference>
<feature type="compositionally biased region" description="Acidic residues" evidence="1">
    <location>
        <begin position="57"/>
        <end position="72"/>
    </location>
</feature>
<name>A0A7J6U0W0_PEROL</name>
<sequence length="217" mass="23745">TYSYRDPTIEQLTGGLRLPPGALPGEWIVVKPRSGEMYRRWHAPERPRTPQAVAVEGGDENEETEANVDEDADAGKQKYLDEIRFLVEEGMCEEKLDTKVPTATQVDPKSGHEIVTNNLGSMIVTTPDGSVRTVIFPDHTRISTERSELGEKISVSKLGTPLCYISQNGSNALFTVELKDGSTVCVEQIAEGDEVAVKRGGAPIIKMNVNTEKFAKG</sequence>
<protein>
    <submittedName>
        <fullName evidence="2">Uncharacterized protein</fullName>
    </submittedName>
</protein>
<gene>
    <name evidence="2" type="ORF">FOZ62_003630</name>
</gene>
<evidence type="ECO:0000313" key="2">
    <source>
        <dbReference type="EMBL" id="KAF4751364.1"/>
    </source>
</evidence>
<dbReference type="AlphaFoldDB" id="A0A7J6U0W0"/>
<feature type="non-terminal residue" evidence="2">
    <location>
        <position position="1"/>
    </location>
</feature>
<comment type="caution">
    <text evidence="2">The sequence shown here is derived from an EMBL/GenBank/DDBJ whole genome shotgun (WGS) entry which is preliminary data.</text>
</comment>
<accession>A0A7J6U0W0</accession>
<evidence type="ECO:0000313" key="3">
    <source>
        <dbReference type="Proteomes" id="UP000574390"/>
    </source>
</evidence>